<dbReference type="Proteomes" id="UP001153636">
    <property type="component" value="Chromosome 18"/>
</dbReference>
<evidence type="ECO:0000313" key="3">
    <source>
        <dbReference type="Proteomes" id="UP001153636"/>
    </source>
</evidence>
<evidence type="ECO:0000313" key="2">
    <source>
        <dbReference type="EMBL" id="CAH1104929.1"/>
    </source>
</evidence>
<keyword evidence="3" id="KW-1185">Reference proteome</keyword>
<gene>
    <name evidence="2" type="ORF">PSYICH_LOCUS5661</name>
</gene>
<proteinExistence type="predicted"/>
<protein>
    <submittedName>
        <fullName evidence="2">Uncharacterized protein</fullName>
    </submittedName>
</protein>
<dbReference type="AlphaFoldDB" id="A0A9P0G7G2"/>
<keyword evidence="1" id="KW-0732">Signal</keyword>
<evidence type="ECO:0000256" key="1">
    <source>
        <dbReference type="SAM" id="SignalP"/>
    </source>
</evidence>
<feature type="signal peptide" evidence="1">
    <location>
        <begin position="1"/>
        <end position="20"/>
    </location>
</feature>
<dbReference type="OrthoDB" id="6728136at2759"/>
<sequence>MMSHKFKLFLVILIFQVVLSSKIRRVKRDYKKTSILDTGKGMIGIFLNKSIKNLQPLRKHYYWRIHHHDHNREDVMQDVLVLPRDITLCGEGTENFCPLGTTALCTKNSAIRCLTSLWSTEICDNSFFHHCANVSLPCDIYTPQCRTISKKYFNVMLRCISIVNVYANLVYLNGTMAAKNLVKVYPPNFFCETILAMPAKLTKGEEVFIKTSDIFGEFAVKALGINRR</sequence>
<reference evidence="2" key="1">
    <citation type="submission" date="2022-01" db="EMBL/GenBank/DDBJ databases">
        <authorList>
            <person name="King R."/>
        </authorList>
    </citation>
    <scope>NUCLEOTIDE SEQUENCE</scope>
</reference>
<organism evidence="2 3">
    <name type="scientific">Psylliodes chrysocephalus</name>
    <dbReference type="NCBI Taxonomy" id="3402493"/>
    <lineage>
        <taxon>Eukaryota</taxon>
        <taxon>Metazoa</taxon>
        <taxon>Ecdysozoa</taxon>
        <taxon>Arthropoda</taxon>
        <taxon>Hexapoda</taxon>
        <taxon>Insecta</taxon>
        <taxon>Pterygota</taxon>
        <taxon>Neoptera</taxon>
        <taxon>Endopterygota</taxon>
        <taxon>Coleoptera</taxon>
        <taxon>Polyphaga</taxon>
        <taxon>Cucujiformia</taxon>
        <taxon>Chrysomeloidea</taxon>
        <taxon>Chrysomelidae</taxon>
        <taxon>Galerucinae</taxon>
        <taxon>Alticini</taxon>
        <taxon>Psylliodes</taxon>
    </lineage>
</organism>
<feature type="chain" id="PRO_5040318681" evidence="1">
    <location>
        <begin position="21"/>
        <end position="228"/>
    </location>
</feature>
<name>A0A9P0G7G2_9CUCU</name>
<dbReference type="EMBL" id="OV651830">
    <property type="protein sequence ID" value="CAH1104929.1"/>
    <property type="molecule type" value="Genomic_DNA"/>
</dbReference>
<accession>A0A9P0G7G2</accession>